<dbReference type="RefSeq" id="WP_215232079.1">
    <property type="nucleotide sequence ID" value="NZ_CAJRAU010000001.1"/>
</dbReference>
<protein>
    <submittedName>
        <fullName evidence="1">Uncharacterized protein</fullName>
    </submittedName>
</protein>
<keyword evidence="2" id="KW-1185">Reference proteome</keyword>
<proteinExistence type="predicted"/>
<sequence>MDTSERAALKYAESLSRDEIHRRDLTAAFIAGTVYAQKNGSWGEGMSIEVIVDEDGKLIAKMKVKGVVGTGNNLREVLDSLATAYETMSKL</sequence>
<evidence type="ECO:0000313" key="1">
    <source>
        <dbReference type="EMBL" id="CAG5067952.1"/>
    </source>
</evidence>
<name>A0ABM8UKK2_9BACT</name>
<dbReference type="EMBL" id="CAJRAU010000001">
    <property type="protein sequence ID" value="CAG5067952.1"/>
    <property type="molecule type" value="Genomic_DNA"/>
</dbReference>
<reference evidence="1 2" key="1">
    <citation type="submission" date="2021-04" db="EMBL/GenBank/DDBJ databases">
        <authorList>
            <person name="Rodrigo-Torres L."/>
            <person name="Arahal R. D."/>
            <person name="Lucena T."/>
        </authorList>
    </citation>
    <scope>NUCLEOTIDE SEQUENCE [LARGE SCALE GENOMIC DNA]</scope>
    <source>
        <strain evidence="1 2">CECT 9623</strain>
    </source>
</reference>
<organism evidence="1 2">
    <name type="scientific">Dyadobacter linearis</name>
    <dbReference type="NCBI Taxonomy" id="2823330"/>
    <lineage>
        <taxon>Bacteria</taxon>
        <taxon>Pseudomonadati</taxon>
        <taxon>Bacteroidota</taxon>
        <taxon>Cytophagia</taxon>
        <taxon>Cytophagales</taxon>
        <taxon>Spirosomataceae</taxon>
        <taxon>Dyadobacter</taxon>
    </lineage>
</organism>
<gene>
    <name evidence="1" type="ORF">DYBT9623_00680</name>
</gene>
<dbReference type="Proteomes" id="UP000679725">
    <property type="component" value="Unassembled WGS sequence"/>
</dbReference>
<comment type="caution">
    <text evidence="1">The sequence shown here is derived from an EMBL/GenBank/DDBJ whole genome shotgun (WGS) entry which is preliminary data.</text>
</comment>
<evidence type="ECO:0000313" key="2">
    <source>
        <dbReference type="Proteomes" id="UP000679725"/>
    </source>
</evidence>
<accession>A0ABM8UKK2</accession>